<evidence type="ECO:0000313" key="6">
    <source>
        <dbReference type="EMBL" id="VDK43644.1"/>
    </source>
</evidence>
<feature type="transmembrane region" description="Helical" evidence="4">
    <location>
        <begin position="334"/>
        <end position="352"/>
    </location>
</feature>
<evidence type="ECO:0000313" key="7">
    <source>
        <dbReference type="Proteomes" id="UP000267096"/>
    </source>
</evidence>
<evidence type="ECO:0000259" key="5">
    <source>
        <dbReference type="SMART" id="SM00563"/>
    </source>
</evidence>
<sequence>MPSFKGILYCGLLLVSSLLGSIFILLPFVPFVYLAPKLWRFYADFFVGYWLTLPAALCNFLFGIKFFVSGDQIECDKPALIIMNHRTRLDWLFFWNALYAMDYRLLRSQKISLKARLKLIPGAGWAMCCGAYLFLERNFENDQHIMRRMISYYKRSERNYQILLFPEGTDRGARAVFLSDVFAEKSGLPKYEYVIHPRTAGFTYLLQLMREDGYIKHIYDVTVGYPKGVVSNEMDLVRRGRYPEEVHFNVRKYDINEIPADAGMAAEWLNKIWLEKEERLKRFYTKNEEFQSPTDKRHMWTVGAFDMGYCCSIVFWVISSCFWCYLMVKVHLMRFYFILACAFYVFCQKRFGGFENFADHMMKSRYERYGQHCQPESMNADKHQQNHPHTHATQA</sequence>
<keyword evidence="7" id="KW-1185">Reference proteome</keyword>
<reference evidence="6 7" key="2">
    <citation type="submission" date="2018-11" db="EMBL/GenBank/DDBJ databases">
        <authorList>
            <consortium name="Pathogen Informatics"/>
        </authorList>
    </citation>
    <scope>NUCLEOTIDE SEQUENCE [LARGE SCALE GENOMIC DNA]</scope>
</reference>
<feature type="domain" description="Phospholipid/glycerol acyltransferase" evidence="5">
    <location>
        <begin position="79"/>
        <end position="203"/>
    </location>
</feature>
<evidence type="ECO:0000256" key="2">
    <source>
        <dbReference type="ARBA" id="ARBA00022679"/>
    </source>
</evidence>
<dbReference type="SMART" id="SM00563">
    <property type="entry name" value="PlsC"/>
    <property type="match status" value="1"/>
</dbReference>
<dbReference type="GO" id="GO:0036149">
    <property type="term" value="P:phosphatidylinositol acyl-chain remodeling"/>
    <property type="evidence" value="ECO:0007669"/>
    <property type="project" value="TreeGrafter"/>
</dbReference>
<evidence type="ECO:0000313" key="8">
    <source>
        <dbReference type="WBParaSite" id="ASIM_0001122401-mRNA-1"/>
    </source>
</evidence>
<dbReference type="SUPFAM" id="SSF69593">
    <property type="entry name" value="Glycerol-3-phosphate (1)-acyltransferase"/>
    <property type="match status" value="1"/>
</dbReference>
<keyword evidence="4" id="KW-1133">Transmembrane helix</keyword>
<evidence type="ECO:0000256" key="4">
    <source>
        <dbReference type="SAM" id="Phobius"/>
    </source>
</evidence>
<dbReference type="Pfam" id="PF01553">
    <property type="entry name" value="Acyltransferase"/>
    <property type="match status" value="1"/>
</dbReference>
<gene>
    <name evidence="6" type="ORF">ASIM_LOCUS10782</name>
</gene>
<feature type="transmembrane region" description="Helical" evidence="4">
    <location>
        <begin position="7"/>
        <end position="35"/>
    </location>
</feature>
<dbReference type="AlphaFoldDB" id="A0A158PN77"/>
<dbReference type="GO" id="GO:0016746">
    <property type="term" value="F:acyltransferase activity"/>
    <property type="evidence" value="ECO:0007669"/>
    <property type="project" value="UniProtKB-KW"/>
</dbReference>
<keyword evidence="3" id="KW-0012">Acyltransferase</keyword>
<dbReference type="EMBL" id="UYRR01031018">
    <property type="protein sequence ID" value="VDK43644.1"/>
    <property type="molecule type" value="Genomic_DNA"/>
</dbReference>
<dbReference type="Proteomes" id="UP000267096">
    <property type="component" value="Unassembled WGS sequence"/>
</dbReference>
<feature type="transmembrane region" description="Helical" evidence="4">
    <location>
        <begin position="47"/>
        <end position="68"/>
    </location>
</feature>
<dbReference type="PANTHER" id="PTHR10983:SF16">
    <property type="entry name" value="LYSOCARDIOLIPIN ACYLTRANSFERASE 1"/>
    <property type="match status" value="1"/>
</dbReference>
<dbReference type="Pfam" id="PF16076">
    <property type="entry name" value="Acyltransf_C"/>
    <property type="match status" value="1"/>
</dbReference>
<reference evidence="8" key="1">
    <citation type="submission" date="2016-04" db="UniProtKB">
        <authorList>
            <consortium name="WormBaseParasite"/>
        </authorList>
    </citation>
    <scope>IDENTIFICATION</scope>
</reference>
<protein>
    <submittedName>
        <fullName evidence="8">Lysocardiolipin acyltransferase 1 (inferred by orthology to a human protein)</fullName>
    </submittedName>
</protein>
<dbReference type="CDD" id="cd07990">
    <property type="entry name" value="LPLAT_LCLAT1-like"/>
    <property type="match status" value="1"/>
</dbReference>
<dbReference type="GO" id="GO:0005783">
    <property type="term" value="C:endoplasmic reticulum"/>
    <property type="evidence" value="ECO:0007669"/>
    <property type="project" value="TreeGrafter"/>
</dbReference>
<keyword evidence="4" id="KW-0812">Transmembrane</keyword>
<organism evidence="8">
    <name type="scientific">Anisakis simplex</name>
    <name type="common">Herring worm</name>
    <dbReference type="NCBI Taxonomy" id="6269"/>
    <lineage>
        <taxon>Eukaryota</taxon>
        <taxon>Metazoa</taxon>
        <taxon>Ecdysozoa</taxon>
        <taxon>Nematoda</taxon>
        <taxon>Chromadorea</taxon>
        <taxon>Rhabditida</taxon>
        <taxon>Spirurina</taxon>
        <taxon>Ascaridomorpha</taxon>
        <taxon>Ascaridoidea</taxon>
        <taxon>Anisakidae</taxon>
        <taxon>Anisakis</taxon>
        <taxon>Anisakis simplex complex</taxon>
    </lineage>
</organism>
<dbReference type="InterPro" id="IPR032098">
    <property type="entry name" value="Acyltransf_C"/>
</dbReference>
<dbReference type="PANTHER" id="PTHR10983">
    <property type="entry name" value="1-ACYLGLYCEROL-3-PHOSPHATE ACYLTRANSFERASE-RELATED"/>
    <property type="match status" value="1"/>
</dbReference>
<dbReference type="OrthoDB" id="186786at2759"/>
<accession>A0A158PN77</accession>
<feature type="transmembrane region" description="Helical" evidence="4">
    <location>
        <begin position="307"/>
        <end position="328"/>
    </location>
</feature>
<keyword evidence="4" id="KW-0472">Membrane</keyword>
<evidence type="ECO:0000256" key="3">
    <source>
        <dbReference type="ARBA" id="ARBA00023315"/>
    </source>
</evidence>
<evidence type="ECO:0000256" key="1">
    <source>
        <dbReference type="ARBA" id="ARBA00008655"/>
    </source>
</evidence>
<dbReference type="WBParaSite" id="ASIM_0001122401-mRNA-1">
    <property type="protein sequence ID" value="ASIM_0001122401-mRNA-1"/>
    <property type="gene ID" value="ASIM_0001122401"/>
</dbReference>
<keyword evidence="2" id="KW-0808">Transferase</keyword>
<proteinExistence type="inferred from homology"/>
<dbReference type="InterPro" id="IPR002123">
    <property type="entry name" value="Plipid/glycerol_acylTrfase"/>
</dbReference>
<comment type="similarity">
    <text evidence="1">Belongs to the 1-acyl-sn-glycerol-3-phosphate acyltransferase family.</text>
</comment>
<name>A0A158PN77_ANISI</name>